<sequence>MLPPGPWGIPLLGSLPWTGNGSPHAWYLKLAARYGDLTSVKLGTNLVICIGSARLLRDLFNRPDSTDRPHTPLNNLMGGRGIVLSEGLLWKKQRQFLFEKFRVLGVKLWNYQRFESCIMEFIRSLEASAGQPVNPVVQLGRHVHNVICQLMMSFRFKENDPEFLAFNERVSKGMELFGSIYIGEHVPSYLNLRLVSEFHTRHVTQRREQLLNTAEQREPADLLDYYLLELQKETDSGSKLFHGVDPVEQIVQVMNDLFSAGMETS</sequence>
<evidence type="ECO:0000313" key="1">
    <source>
        <dbReference type="EMBL" id="KAI8435149.1"/>
    </source>
</evidence>
<dbReference type="EMBL" id="CM046105">
    <property type="protein sequence ID" value="KAI8435149.1"/>
    <property type="molecule type" value="Genomic_DNA"/>
</dbReference>
<gene>
    <name evidence="1" type="ORF">MSG28_003524</name>
</gene>
<feature type="non-terminal residue" evidence="1">
    <location>
        <position position="265"/>
    </location>
</feature>
<dbReference type="Proteomes" id="UP001064048">
    <property type="component" value="Chromosome 5"/>
</dbReference>
<name>A0ACC0KFD3_CHOFU</name>
<organism evidence="1 2">
    <name type="scientific">Choristoneura fumiferana</name>
    <name type="common">Spruce budworm moth</name>
    <name type="synonym">Archips fumiferana</name>
    <dbReference type="NCBI Taxonomy" id="7141"/>
    <lineage>
        <taxon>Eukaryota</taxon>
        <taxon>Metazoa</taxon>
        <taxon>Ecdysozoa</taxon>
        <taxon>Arthropoda</taxon>
        <taxon>Hexapoda</taxon>
        <taxon>Insecta</taxon>
        <taxon>Pterygota</taxon>
        <taxon>Neoptera</taxon>
        <taxon>Endopterygota</taxon>
        <taxon>Lepidoptera</taxon>
        <taxon>Glossata</taxon>
        <taxon>Ditrysia</taxon>
        <taxon>Tortricoidea</taxon>
        <taxon>Tortricidae</taxon>
        <taxon>Tortricinae</taxon>
        <taxon>Choristoneura</taxon>
    </lineage>
</organism>
<reference evidence="1 2" key="1">
    <citation type="journal article" date="2022" name="Genome Biol. Evol.">
        <title>The Spruce Budworm Genome: Reconstructing the Evolutionary History of Antifreeze Proteins.</title>
        <authorList>
            <person name="Beliveau C."/>
            <person name="Gagne P."/>
            <person name="Picq S."/>
            <person name="Vernygora O."/>
            <person name="Keeling C.I."/>
            <person name="Pinkney K."/>
            <person name="Doucet D."/>
            <person name="Wen F."/>
            <person name="Johnston J.S."/>
            <person name="Maaroufi H."/>
            <person name="Boyle B."/>
            <person name="Laroche J."/>
            <person name="Dewar K."/>
            <person name="Juretic N."/>
            <person name="Blackburn G."/>
            <person name="Nisole A."/>
            <person name="Brunet B."/>
            <person name="Brandao M."/>
            <person name="Lumley L."/>
            <person name="Duan J."/>
            <person name="Quan G."/>
            <person name="Lucarotti C.J."/>
            <person name="Roe A.D."/>
            <person name="Sperling F.A.H."/>
            <person name="Levesque R.C."/>
            <person name="Cusson M."/>
        </authorList>
    </citation>
    <scope>NUCLEOTIDE SEQUENCE [LARGE SCALE GENOMIC DNA]</scope>
    <source>
        <strain evidence="1">Glfc:IPQL:Cfum</strain>
    </source>
</reference>
<comment type="caution">
    <text evidence="1">The sequence shown here is derived from an EMBL/GenBank/DDBJ whole genome shotgun (WGS) entry which is preliminary data.</text>
</comment>
<keyword evidence="2" id="KW-1185">Reference proteome</keyword>
<proteinExistence type="predicted"/>
<protein>
    <submittedName>
        <fullName evidence="1">Uncharacterized protein</fullName>
    </submittedName>
</protein>
<evidence type="ECO:0000313" key="2">
    <source>
        <dbReference type="Proteomes" id="UP001064048"/>
    </source>
</evidence>
<accession>A0ACC0KFD3</accession>